<reference evidence="1" key="1">
    <citation type="journal article" date="2021" name="PeerJ">
        <title>Extensive microbial diversity within the chicken gut microbiome revealed by metagenomics and culture.</title>
        <authorList>
            <person name="Gilroy R."/>
            <person name="Ravi A."/>
            <person name="Getino M."/>
            <person name="Pursley I."/>
            <person name="Horton D.L."/>
            <person name="Alikhan N.F."/>
            <person name="Baker D."/>
            <person name="Gharbi K."/>
            <person name="Hall N."/>
            <person name="Watson M."/>
            <person name="Adriaenssens E.M."/>
            <person name="Foster-Nyarko E."/>
            <person name="Jarju S."/>
            <person name="Secka A."/>
            <person name="Antonio M."/>
            <person name="Oren A."/>
            <person name="Chaudhuri R.R."/>
            <person name="La Ragione R."/>
            <person name="Hildebrand F."/>
            <person name="Pallen M.J."/>
        </authorList>
    </citation>
    <scope>NUCLEOTIDE SEQUENCE</scope>
    <source>
        <strain evidence="1">ChiHecec2B26-7398</strain>
    </source>
</reference>
<gene>
    <name evidence="1" type="ORF">H9846_00010</name>
</gene>
<reference evidence="1" key="2">
    <citation type="submission" date="2021-04" db="EMBL/GenBank/DDBJ databases">
        <authorList>
            <person name="Gilroy R."/>
        </authorList>
    </citation>
    <scope>NUCLEOTIDE SEQUENCE</scope>
    <source>
        <strain evidence="1">ChiHecec2B26-7398</strain>
    </source>
</reference>
<proteinExistence type="predicted"/>
<organism evidence="1 2">
    <name type="scientific">Candidatus Gemmiger excrementipullorum</name>
    <dbReference type="NCBI Taxonomy" id="2838610"/>
    <lineage>
        <taxon>Bacteria</taxon>
        <taxon>Bacillati</taxon>
        <taxon>Bacillota</taxon>
        <taxon>Clostridia</taxon>
        <taxon>Eubacteriales</taxon>
        <taxon>Gemmiger</taxon>
    </lineage>
</organism>
<dbReference type="SUPFAM" id="SSF56112">
    <property type="entry name" value="Protein kinase-like (PK-like)"/>
    <property type="match status" value="1"/>
</dbReference>
<evidence type="ECO:0000313" key="2">
    <source>
        <dbReference type="Proteomes" id="UP000886751"/>
    </source>
</evidence>
<dbReference type="Proteomes" id="UP000886751">
    <property type="component" value="Unassembled WGS sequence"/>
</dbReference>
<dbReference type="EMBL" id="DXEI01000001">
    <property type="protein sequence ID" value="HIX93833.1"/>
    <property type="molecule type" value="Genomic_DNA"/>
</dbReference>
<name>A0A9D2BTQ9_9FIRM</name>
<accession>A0A9D2BTQ9</accession>
<dbReference type="AlphaFoldDB" id="A0A9D2BTQ9"/>
<sequence length="178" mass="20912">MEKTVSVNGREYRLLRLLGKGKGGYSYLAQSENGPVVVKQIHHEPCSYYQFGDKIAAEINDYRRLCTVGIAMPRMLEVDRQAERIVKEYIEGETVYELVARNALPPVCLEQVREMSALLRCAGLNIDWFPTNFIPRQGRLYYVDYECNEYSEEWNFENWGVRYWSRTLEFLAYEKGRL</sequence>
<comment type="caution">
    <text evidence="1">The sequence shown here is derived from an EMBL/GenBank/DDBJ whole genome shotgun (WGS) entry which is preliminary data.</text>
</comment>
<protein>
    <recommendedName>
        <fullName evidence="3">Serine/threonine protein kinase</fullName>
    </recommendedName>
</protein>
<dbReference type="InterPro" id="IPR011009">
    <property type="entry name" value="Kinase-like_dom_sf"/>
</dbReference>
<evidence type="ECO:0008006" key="3">
    <source>
        <dbReference type="Google" id="ProtNLM"/>
    </source>
</evidence>
<evidence type="ECO:0000313" key="1">
    <source>
        <dbReference type="EMBL" id="HIX93833.1"/>
    </source>
</evidence>